<comment type="caution">
    <text evidence="1">The sequence shown here is derived from an EMBL/GenBank/DDBJ whole genome shotgun (WGS) entry which is preliminary data.</text>
</comment>
<protein>
    <submittedName>
        <fullName evidence="1">Uncharacterized protein</fullName>
    </submittedName>
</protein>
<sequence>MQKILHIVEPLATGIHTFLVELTNRQCDDFDVYIAYGIRPLTHKNFKDHFDKRIHWIKVENFQPSIGFKDVKAFF</sequence>
<dbReference type="EMBL" id="SNRY01001665">
    <property type="protein sequence ID" value="KAA6329333.1"/>
    <property type="molecule type" value="Genomic_DNA"/>
</dbReference>
<proteinExistence type="predicted"/>
<gene>
    <name evidence="1" type="ORF">EZS27_021857</name>
</gene>
<organism evidence="1">
    <name type="scientific">termite gut metagenome</name>
    <dbReference type="NCBI Taxonomy" id="433724"/>
    <lineage>
        <taxon>unclassified sequences</taxon>
        <taxon>metagenomes</taxon>
        <taxon>organismal metagenomes</taxon>
    </lineage>
</organism>
<name>A0A5J4R9E9_9ZZZZ</name>
<feature type="non-terminal residue" evidence="1">
    <location>
        <position position="75"/>
    </location>
</feature>
<dbReference type="AlphaFoldDB" id="A0A5J4R9E9"/>
<accession>A0A5J4R9E9</accession>
<evidence type="ECO:0000313" key="1">
    <source>
        <dbReference type="EMBL" id="KAA6329333.1"/>
    </source>
</evidence>
<reference evidence="1" key="1">
    <citation type="submission" date="2019-03" db="EMBL/GenBank/DDBJ databases">
        <title>Single cell metagenomics reveals metabolic interactions within the superorganism composed of flagellate Streblomastix strix and complex community of Bacteroidetes bacteria on its surface.</title>
        <authorList>
            <person name="Treitli S.C."/>
            <person name="Kolisko M."/>
            <person name="Husnik F."/>
            <person name="Keeling P."/>
            <person name="Hampl V."/>
        </authorList>
    </citation>
    <scope>NUCLEOTIDE SEQUENCE</scope>
    <source>
        <strain evidence="1">STM</strain>
    </source>
</reference>